<dbReference type="InterPro" id="IPR015045">
    <property type="entry name" value="MPT-1-like_LmxM"/>
</dbReference>
<dbReference type="Gene3D" id="2.115.10.20">
    <property type="entry name" value="Glycosyl hydrolase domain, family 43"/>
    <property type="match status" value="1"/>
</dbReference>
<gene>
    <name evidence="1" type="ORF">UT28_C0001G0992</name>
</gene>
<reference evidence="1 2" key="1">
    <citation type="journal article" date="2015" name="Nature">
        <title>rRNA introns, odd ribosomes, and small enigmatic genomes across a large radiation of phyla.</title>
        <authorList>
            <person name="Brown C.T."/>
            <person name="Hug L.A."/>
            <person name="Thomas B.C."/>
            <person name="Sharon I."/>
            <person name="Castelle C.J."/>
            <person name="Singh A."/>
            <person name="Wilkins M.J."/>
            <person name="Williams K.H."/>
            <person name="Banfield J.F."/>
        </authorList>
    </citation>
    <scope>NUCLEOTIDE SEQUENCE [LARGE SCALE GENOMIC DNA]</scope>
</reference>
<sequence length="356" mass="40147">MNIENESEMLQPPQEKNIEESLQEYTRQCEQGEFEIVNIKEVIVDGLAEDERIGGITAATDEDQRAAEIDVYNFSKSGKNLIARFDRRNQKIGAIVAICEPSGDGHYRLIKGAEVLDNCEDPVVNRVYNKDITCIVKTFSDEEGEIHCHENIFSSNGDLTKRELLATGPIDEKDIRAQELDDPNIGLFRRPKEGEYADGQIGWQTVEGFDKIQDALDGKIAMKIIKKFAPNEWGGINDSKKLNDGNIFYVGHMAGFDRDRNDPEAKKLYYGTCGIFDPKTEEIVSWKIILDEKTIQDLLAKRVDAKNEEIGSVCYISSIQSIDEEKGEVALCVSLQDTKGFEITLKVPIEELKKRT</sequence>
<name>A0A0G4B5U4_9BACT</name>
<dbReference type="InterPro" id="IPR023296">
    <property type="entry name" value="Glyco_hydro_beta-prop_sf"/>
</dbReference>
<dbReference type="PANTHER" id="PTHR37036:SF2">
    <property type="entry name" value="DUF1861 FAMILY PROTEIN"/>
    <property type="match status" value="1"/>
</dbReference>
<protein>
    <submittedName>
        <fullName evidence="1">Uncharacterized protein</fullName>
    </submittedName>
</protein>
<dbReference type="PANTHER" id="PTHR37036">
    <property type="match status" value="1"/>
</dbReference>
<proteinExistence type="predicted"/>
<dbReference type="Proteomes" id="UP000035648">
    <property type="component" value="Chromosome"/>
</dbReference>
<dbReference type="SUPFAM" id="SSF75005">
    <property type="entry name" value="Arabinanase/levansucrase/invertase"/>
    <property type="match status" value="1"/>
</dbReference>
<dbReference type="EMBL" id="CP011213">
    <property type="protein sequence ID" value="AKM82768.1"/>
    <property type="molecule type" value="Genomic_DNA"/>
</dbReference>
<evidence type="ECO:0000313" key="2">
    <source>
        <dbReference type="Proteomes" id="UP000035648"/>
    </source>
</evidence>
<dbReference type="Pfam" id="PF08950">
    <property type="entry name" value="DUF1861"/>
    <property type="match status" value="1"/>
</dbReference>
<dbReference type="AlphaFoldDB" id="A0A0G4B5U4"/>
<organism evidence="1 2">
    <name type="scientific">Berkelbacteria bacterium GW2011_GWE1_39_12</name>
    <dbReference type="NCBI Taxonomy" id="1618337"/>
    <lineage>
        <taxon>Bacteria</taxon>
        <taxon>Candidatus Berkelbacteria</taxon>
    </lineage>
</organism>
<evidence type="ECO:0000313" key="1">
    <source>
        <dbReference type="EMBL" id="AKM82768.1"/>
    </source>
</evidence>
<dbReference type="KEGG" id="bbgw:UT28_C0001G0992"/>
<accession>A0A0G4B5U4</accession>
<dbReference type="STRING" id="1618337.UT28_C0001G0992"/>